<evidence type="ECO:0000313" key="1">
    <source>
        <dbReference type="EMBL" id="MBB5435214.1"/>
    </source>
</evidence>
<organism evidence="1 2">
    <name type="scientific">Nocardiopsis composta</name>
    <dbReference type="NCBI Taxonomy" id="157465"/>
    <lineage>
        <taxon>Bacteria</taxon>
        <taxon>Bacillati</taxon>
        <taxon>Actinomycetota</taxon>
        <taxon>Actinomycetes</taxon>
        <taxon>Streptosporangiales</taxon>
        <taxon>Nocardiopsidaceae</taxon>
        <taxon>Nocardiopsis</taxon>
    </lineage>
</organism>
<evidence type="ECO:0000313" key="2">
    <source>
        <dbReference type="Proteomes" id="UP000572635"/>
    </source>
</evidence>
<name>A0A7W8QRL6_9ACTN</name>
<accession>A0A7W8QRL6</accession>
<dbReference type="Proteomes" id="UP000572635">
    <property type="component" value="Unassembled WGS sequence"/>
</dbReference>
<protein>
    <submittedName>
        <fullName evidence="1">Uncharacterized protein</fullName>
    </submittedName>
</protein>
<dbReference type="RefSeq" id="WP_184397871.1">
    <property type="nucleotide sequence ID" value="NZ_BAAAJD010000117.1"/>
</dbReference>
<sequence>MDSLETPPGLYCPECGEAAQAKPPRIWAVGTARPAHSHLDGEPLCPVMTRWGYRPAEAVTTPPA</sequence>
<dbReference type="AlphaFoldDB" id="A0A7W8QRL6"/>
<proteinExistence type="predicted"/>
<dbReference type="EMBL" id="JACHDB010000002">
    <property type="protein sequence ID" value="MBB5435214.1"/>
    <property type="molecule type" value="Genomic_DNA"/>
</dbReference>
<gene>
    <name evidence="1" type="ORF">HDA36_005362</name>
</gene>
<reference evidence="1 2" key="1">
    <citation type="submission" date="2020-08" db="EMBL/GenBank/DDBJ databases">
        <title>Sequencing the genomes of 1000 actinobacteria strains.</title>
        <authorList>
            <person name="Klenk H.-P."/>
        </authorList>
    </citation>
    <scope>NUCLEOTIDE SEQUENCE [LARGE SCALE GENOMIC DNA]</scope>
    <source>
        <strain evidence="1 2">DSM 44551</strain>
    </source>
</reference>
<comment type="caution">
    <text evidence="1">The sequence shown here is derived from an EMBL/GenBank/DDBJ whole genome shotgun (WGS) entry which is preliminary data.</text>
</comment>
<keyword evidence="2" id="KW-1185">Reference proteome</keyword>